<dbReference type="AlphaFoldDB" id="A0A9P7JB51"/>
<gene>
    <name evidence="1" type="ORF">BJ212DRAFT_1223551</name>
</gene>
<feature type="non-terminal residue" evidence="1">
    <location>
        <position position="1"/>
    </location>
</feature>
<dbReference type="RefSeq" id="XP_041190450.1">
    <property type="nucleotide sequence ID" value="XM_041329423.1"/>
</dbReference>
<organism evidence="1 2">
    <name type="scientific">Suillus subaureus</name>
    <dbReference type="NCBI Taxonomy" id="48587"/>
    <lineage>
        <taxon>Eukaryota</taxon>
        <taxon>Fungi</taxon>
        <taxon>Dikarya</taxon>
        <taxon>Basidiomycota</taxon>
        <taxon>Agaricomycotina</taxon>
        <taxon>Agaricomycetes</taxon>
        <taxon>Agaricomycetidae</taxon>
        <taxon>Boletales</taxon>
        <taxon>Suillineae</taxon>
        <taxon>Suillaceae</taxon>
        <taxon>Suillus</taxon>
    </lineage>
</organism>
<evidence type="ECO:0000313" key="2">
    <source>
        <dbReference type="Proteomes" id="UP000807769"/>
    </source>
</evidence>
<evidence type="ECO:0000313" key="1">
    <source>
        <dbReference type="EMBL" id="KAG1812168.1"/>
    </source>
</evidence>
<accession>A0A9P7JB51</accession>
<dbReference type="GeneID" id="64623440"/>
<dbReference type="OrthoDB" id="10006572at2759"/>
<feature type="non-terminal residue" evidence="1">
    <location>
        <position position="168"/>
    </location>
</feature>
<proteinExistence type="predicted"/>
<protein>
    <submittedName>
        <fullName evidence="1">Uncharacterized protein</fullName>
    </submittedName>
</protein>
<dbReference type="EMBL" id="JABBWG010000027">
    <property type="protein sequence ID" value="KAG1812168.1"/>
    <property type="molecule type" value="Genomic_DNA"/>
</dbReference>
<reference evidence="1" key="1">
    <citation type="journal article" date="2020" name="New Phytol.">
        <title>Comparative genomics reveals dynamic genome evolution in host specialist ectomycorrhizal fungi.</title>
        <authorList>
            <person name="Lofgren L.A."/>
            <person name="Nguyen N.H."/>
            <person name="Vilgalys R."/>
            <person name="Ruytinx J."/>
            <person name="Liao H.L."/>
            <person name="Branco S."/>
            <person name="Kuo A."/>
            <person name="LaButti K."/>
            <person name="Lipzen A."/>
            <person name="Andreopoulos W."/>
            <person name="Pangilinan J."/>
            <person name="Riley R."/>
            <person name="Hundley H."/>
            <person name="Na H."/>
            <person name="Barry K."/>
            <person name="Grigoriev I.V."/>
            <person name="Stajich J.E."/>
            <person name="Kennedy P.G."/>
        </authorList>
    </citation>
    <scope>NUCLEOTIDE SEQUENCE</scope>
    <source>
        <strain evidence="1">MN1</strain>
    </source>
</reference>
<sequence length="168" mass="18624">PDTRTSVYIDILPESSSRWSSSSSHSRGLYESPQGAIVFRSSSNTPRRMRDIDATVTFASASVVIAKSSYIVLLDGAPIHNEDTKLECTGPYFTGSANSSDKGPLLYSTALVPKYWEFLCKSPDPTIYTILHDVYRPADPEPCLPRCSGRPRPVLIFSAAYHFRYLVP</sequence>
<keyword evidence="2" id="KW-1185">Reference proteome</keyword>
<dbReference type="Proteomes" id="UP000807769">
    <property type="component" value="Unassembled WGS sequence"/>
</dbReference>
<comment type="caution">
    <text evidence="1">The sequence shown here is derived from an EMBL/GenBank/DDBJ whole genome shotgun (WGS) entry which is preliminary data.</text>
</comment>
<name>A0A9P7JB51_9AGAM</name>